<name>A0A3B0TTA1_9ZZZZ</name>
<dbReference type="EMBL" id="UOEP01000156">
    <property type="protein sequence ID" value="VAW21825.1"/>
    <property type="molecule type" value="Genomic_DNA"/>
</dbReference>
<protein>
    <submittedName>
        <fullName evidence="1">Uncharacterized protein</fullName>
    </submittedName>
</protein>
<dbReference type="AlphaFoldDB" id="A0A3B0TTA1"/>
<organism evidence="1">
    <name type="scientific">hydrothermal vent metagenome</name>
    <dbReference type="NCBI Taxonomy" id="652676"/>
    <lineage>
        <taxon>unclassified sequences</taxon>
        <taxon>metagenomes</taxon>
        <taxon>ecological metagenomes</taxon>
    </lineage>
</organism>
<sequence>MNQLPQIIFPPEAHKHPWVVKITPPFNQNTFFAAINGAAFIDYSERILLILNKYKKVLLFNEFNAVTTLFTMIKEK</sequence>
<proteinExistence type="predicted"/>
<evidence type="ECO:0000313" key="1">
    <source>
        <dbReference type="EMBL" id="VAW21825.1"/>
    </source>
</evidence>
<gene>
    <name evidence="1" type="ORF">MNBD_BACTEROID01-1056</name>
</gene>
<accession>A0A3B0TTA1</accession>
<reference evidence="1" key="1">
    <citation type="submission" date="2018-06" db="EMBL/GenBank/DDBJ databases">
        <authorList>
            <person name="Zhirakovskaya E."/>
        </authorList>
    </citation>
    <scope>NUCLEOTIDE SEQUENCE</scope>
</reference>